<proteinExistence type="predicted"/>
<sequence length="134" mass="15314">GEVEDLNNLIPNTDDQFLDIYKSLLDDINSFPLPISGPNTSINYPIDYDENNRDIDLIEPSIVSDLNLLVSVDSLSTKKEPSKFYHYLIKLIDDIISSFKLKADLNKQQTDHLIDYLNKSKEELNSSLIINQIN</sequence>
<dbReference type="Proteomes" id="UP000663879">
    <property type="component" value="Unassembled WGS sequence"/>
</dbReference>
<reference evidence="1" key="1">
    <citation type="submission" date="2021-02" db="EMBL/GenBank/DDBJ databases">
        <authorList>
            <person name="Nowell W R."/>
        </authorList>
    </citation>
    <scope>NUCLEOTIDE SEQUENCE</scope>
    <source>
        <strain evidence="1">Ploen Becks lab</strain>
    </source>
</reference>
<gene>
    <name evidence="1" type="ORF">OXX778_LOCUS22001</name>
</gene>
<protein>
    <submittedName>
        <fullName evidence="1">Uncharacterized protein</fullName>
    </submittedName>
</protein>
<feature type="non-terminal residue" evidence="1">
    <location>
        <position position="1"/>
    </location>
</feature>
<evidence type="ECO:0000313" key="2">
    <source>
        <dbReference type="Proteomes" id="UP000663879"/>
    </source>
</evidence>
<accession>A0A814QH57</accession>
<name>A0A814QH57_9BILA</name>
<organism evidence="1 2">
    <name type="scientific">Brachionus calyciflorus</name>
    <dbReference type="NCBI Taxonomy" id="104777"/>
    <lineage>
        <taxon>Eukaryota</taxon>
        <taxon>Metazoa</taxon>
        <taxon>Spiralia</taxon>
        <taxon>Gnathifera</taxon>
        <taxon>Rotifera</taxon>
        <taxon>Eurotatoria</taxon>
        <taxon>Monogononta</taxon>
        <taxon>Pseudotrocha</taxon>
        <taxon>Ploima</taxon>
        <taxon>Brachionidae</taxon>
        <taxon>Brachionus</taxon>
    </lineage>
</organism>
<dbReference type="EMBL" id="CAJNOC010008741">
    <property type="protein sequence ID" value="CAF1120006.1"/>
    <property type="molecule type" value="Genomic_DNA"/>
</dbReference>
<evidence type="ECO:0000313" key="1">
    <source>
        <dbReference type="EMBL" id="CAF1120006.1"/>
    </source>
</evidence>
<comment type="caution">
    <text evidence="1">The sequence shown here is derived from an EMBL/GenBank/DDBJ whole genome shotgun (WGS) entry which is preliminary data.</text>
</comment>
<dbReference type="AlphaFoldDB" id="A0A814QH57"/>
<keyword evidence="2" id="KW-1185">Reference proteome</keyword>